<dbReference type="GO" id="GO:0016987">
    <property type="term" value="F:sigma factor activity"/>
    <property type="evidence" value="ECO:0007669"/>
    <property type="project" value="UniProtKB-KW"/>
</dbReference>
<dbReference type="PROSITE" id="PS00718">
    <property type="entry name" value="SIGMA54_2"/>
    <property type="match status" value="1"/>
</dbReference>
<dbReference type="Pfam" id="PF00309">
    <property type="entry name" value="Sigma54_AID"/>
    <property type="match status" value="1"/>
</dbReference>
<comment type="function">
    <text evidence="10">Sigma factors are initiation factors that promote the attachment of RNA polymerase to specific initiation sites and are then released.</text>
</comment>
<keyword evidence="6 10" id="KW-0805">Transcription regulation</keyword>
<dbReference type="OrthoDB" id="9814402at2"/>
<feature type="region of interest" description="Disordered" evidence="11">
    <location>
        <begin position="70"/>
        <end position="93"/>
    </location>
</feature>
<dbReference type="PANTHER" id="PTHR32248">
    <property type="entry name" value="RNA POLYMERASE SIGMA-54 FACTOR"/>
    <property type="match status" value="1"/>
</dbReference>
<dbReference type="GO" id="GO:0000428">
    <property type="term" value="C:DNA-directed RNA polymerase complex"/>
    <property type="evidence" value="ECO:0007669"/>
    <property type="project" value="UniProtKB-KW"/>
</dbReference>
<dbReference type="Pfam" id="PF04552">
    <property type="entry name" value="Sigma54_DBD"/>
    <property type="match status" value="1"/>
</dbReference>
<evidence type="ECO:0000256" key="7">
    <source>
        <dbReference type="ARBA" id="ARBA00023082"/>
    </source>
</evidence>
<organism evidence="14 15">
    <name type="scientific">Sulfurivirga caldicuralii</name>
    <dbReference type="NCBI Taxonomy" id="364032"/>
    <lineage>
        <taxon>Bacteria</taxon>
        <taxon>Pseudomonadati</taxon>
        <taxon>Pseudomonadota</taxon>
        <taxon>Gammaproteobacteria</taxon>
        <taxon>Thiotrichales</taxon>
        <taxon>Piscirickettsiaceae</taxon>
        <taxon>Sulfurivirga</taxon>
    </lineage>
</organism>
<dbReference type="Gene3D" id="1.10.10.1330">
    <property type="entry name" value="RNA polymerase sigma-54 factor, core-binding domain"/>
    <property type="match status" value="1"/>
</dbReference>
<dbReference type="PROSITE" id="PS00717">
    <property type="entry name" value="SIGMA54_1"/>
    <property type="match status" value="1"/>
</dbReference>
<dbReference type="GO" id="GO:0016779">
    <property type="term" value="F:nucleotidyltransferase activity"/>
    <property type="evidence" value="ECO:0007669"/>
    <property type="project" value="UniProtKB-KW"/>
</dbReference>
<evidence type="ECO:0000256" key="6">
    <source>
        <dbReference type="ARBA" id="ARBA00023015"/>
    </source>
</evidence>
<dbReference type="GO" id="GO:0001216">
    <property type="term" value="F:DNA-binding transcription activator activity"/>
    <property type="evidence" value="ECO:0007669"/>
    <property type="project" value="InterPro"/>
</dbReference>
<sequence length="506" mass="57622">MAVMPGLQINIGQSQQLKLTPQLQQSIKVLQQSALEIQTMVEQTLEENIFLELDQDEEDVLADDSAALDAQDEATTEGSLSSEEDSATTDTALGNDLETDASWEDIYQDDPIPSLALTHSGDAEEWTAPENYTAEQRSLHDHLLWQAEIHEWDSDLDQLIAQYIIDALDDDGYVDEPLQTIAQAISEHAELPITEERVESVLKVVQTFEPAGVAARDLQECLLLQLNADTRDGPTTALLEQARDLISNHFELLSTHQFNRIKRRYKLNDDQLEALIHFIQSLEPRPGRAFAVVENDYVVPDLILTRRGDRFVLELNSEAYPRLRLNPEYIQLAEQIKDPSQANALKEKQQEARLLIKSLQHRGETLLRVGRYIVDRQQRFFEEGEKAMQPMVLREVAEALDLHESTISRATNQKYIQTPRGTYELKYFFSSGVAQYGQDDQSATAIKSYLREFIDAEDPRKPLSDSKLVKLLEEKGIHVARRTIAKYRESMGIPASSERKKINYFK</sequence>
<dbReference type="AlphaFoldDB" id="A0A1N6FAM2"/>
<dbReference type="NCBIfam" id="TIGR02395">
    <property type="entry name" value="rpoN_sigma"/>
    <property type="match status" value="1"/>
</dbReference>
<dbReference type="InterPro" id="IPR038709">
    <property type="entry name" value="RpoN_core-bd_sf"/>
</dbReference>
<gene>
    <name evidence="14" type="ORF">SAMN05443662_0999</name>
</gene>
<evidence type="ECO:0000256" key="9">
    <source>
        <dbReference type="ARBA" id="ARBA00023163"/>
    </source>
</evidence>
<keyword evidence="5 10" id="KW-0548">Nucleotidyltransferase</keyword>
<evidence type="ECO:0000256" key="4">
    <source>
        <dbReference type="ARBA" id="ARBA00022679"/>
    </source>
</evidence>
<evidence type="ECO:0000256" key="5">
    <source>
        <dbReference type="ARBA" id="ARBA00022695"/>
    </source>
</evidence>
<evidence type="ECO:0000256" key="8">
    <source>
        <dbReference type="ARBA" id="ARBA00023125"/>
    </source>
</evidence>
<evidence type="ECO:0000313" key="14">
    <source>
        <dbReference type="EMBL" id="SIN92319.1"/>
    </source>
</evidence>
<dbReference type="RefSeq" id="WP_074201271.1">
    <property type="nucleotide sequence ID" value="NZ_FSRE01000002.1"/>
</dbReference>
<evidence type="ECO:0000256" key="3">
    <source>
        <dbReference type="ARBA" id="ARBA00022478"/>
    </source>
</evidence>
<dbReference type="Gene3D" id="1.10.10.60">
    <property type="entry name" value="Homeodomain-like"/>
    <property type="match status" value="1"/>
</dbReference>
<dbReference type="PIRSF" id="PIRSF000774">
    <property type="entry name" value="RpoN"/>
    <property type="match status" value="1"/>
</dbReference>
<evidence type="ECO:0000256" key="11">
    <source>
        <dbReference type="SAM" id="MobiDB-lite"/>
    </source>
</evidence>
<keyword evidence="15" id="KW-1185">Reference proteome</keyword>
<dbReference type="InterPro" id="IPR007634">
    <property type="entry name" value="RNA_pol_sigma_54_DNA-bd"/>
</dbReference>
<dbReference type="PRINTS" id="PR00045">
    <property type="entry name" value="SIGMA54FCT"/>
</dbReference>
<evidence type="ECO:0000313" key="15">
    <source>
        <dbReference type="Proteomes" id="UP000198461"/>
    </source>
</evidence>
<keyword evidence="7 10" id="KW-0731">Sigma factor</keyword>
<keyword evidence="9 10" id="KW-0804">Transcription</keyword>
<protein>
    <recommendedName>
        <fullName evidence="2 10">RNA polymerase sigma-54 factor</fullName>
    </recommendedName>
</protein>
<dbReference type="InterPro" id="IPR000394">
    <property type="entry name" value="RNA_pol_sigma_54"/>
</dbReference>
<keyword evidence="8 10" id="KW-0238">DNA-binding</keyword>
<dbReference type="NCBIfam" id="NF004595">
    <property type="entry name" value="PRK05932.1-2"/>
    <property type="match status" value="1"/>
</dbReference>
<feature type="domain" description="RNA polymerase sigma factor 54 DNA-binding" evidence="12">
    <location>
        <begin position="344"/>
        <end position="501"/>
    </location>
</feature>
<dbReference type="Pfam" id="PF04963">
    <property type="entry name" value="Sigma54_CBD"/>
    <property type="match status" value="1"/>
</dbReference>
<name>A0A1N6FAM2_9GAMM</name>
<evidence type="ECO:0000259" key="13">
    <source>
        <dbReference type="Pfam" id="PF04963"/>
    </source>
</evidence>
<dbReference type="EMBL" id="FSRE01000002">
    <property type="protein sequence ID" value="SIN92319.1"/>
    <property type="molecule type" value="Genomic_DNA"/>
</dbReference>
<feature type="domain" description="RNA polymerase sigma factor 54 core-binding" evidence="13">
    <location>
        <begin position="130"/>
        <end position="329"/>
    </location>
</feature>
<dbReference type="InterPro" id="IPR007046">
    <property type="entry name" value="RNA_pol_sigma_54_core-bd"/>
</dbReference>
<evidence type="ECO:0000259" key="12">
    <source>
        <dbReference type="Pfam" id="PF04552"/>
    </source>
</evidence>
<dbReference type="Proteomes" id="UP000198461">
    <property type="component" value="Unassembled WGS sequence"/>
</dbReference>
<proteinExistence type="inferred from homology"/>
<evidence type="ECO:0000256" key="1">
    <source>
        <dbReference type="ARBA" id="ARBA00008798"/>
    </source>
</evidence>
<dbReference type="GO" id="GO:0003677">
    <property type="term" value="F:DNA binding"/>
    <property type="evidence" value="ECO:0007669"/>
    <property type="project" value="UniProtKB-KW"/>
</dbReference>
<keyword evidence="4 10" id="KW-0808">Transferase</keyword>
<evidence type="ECO:0000256" key="2">
    <source>
        <dbReference type="ARBA" id="ARBA00019942"/>
    </source>
</evidence>
<dbReference type="PANTHER" id="PTHR32248:SF4">
    <property type="entry name" value="RNA POLYMERASE SIGMA-54 FACTOR"/>
    <property type="match status" value="1"/>
</dbReference>
<accession>A0A1N6FAM2</accession>
<keyword evidence="3 10" id="KW-0240">DNA-directed RNA polymerase</keyword>
<reference evidence="14 15" key="1">
    <citation type="submission" date="2016-11" db="EMBL/GenBank/DDBJ databases">
        <authorList>
            <person name="Jaros S."/>
            <person name="Januszkiewicz K."/>
            <person name="Wedrychowicz H."/>
        </authorList>
    </citation>
    <scope>NUCLEOTIDE SEQUENCE [LARGE SCALE GENOMIC DNA]</scope>
    <source>
        <strain evidence="14 15">DSM 17737</strain>
    </source>
</reference>
<dbReference type="NCBIfam" id="NF009118">
    <property type="entry name" value="PRK12469.1"/>
    <property type="match status" value="1"/>
</dbReference>
<dbReference type="PROSITE" id="PS50044">
    <property type="entry name" value="SIGMA54_3"/>
    <property type="match status" value="1"/>
</dbReference>
<dbReference type="STRING" id="364032.SAMN05443662_0999"/>
<evidence type="ECO:0000256" key="10">
    <source>
        <dbReference type="PIRNR" id="PIRNR000774"/>
    </source>
</evidence>
<comment type="similarity">
    <text evidence="1 10">Belongs to the sigma-54 factor family.</text>
</comment>
<dbReference type="GO" id="GO:0006352">
    <property type="term" value="P:DNA-templated transcription initiation"/>
    <property type="evidence" value="ECO:0007669"/>
    <property type="project" value="InterPro"/>
</dbReference>